<evidence type="ECO:0000313" key="3">
    <source>
        <dbReference type="Proteomes" id="UP000076476"/>
    </source>
</evidence>
<dbReference type="AlphaFoldDB" id="A0A161Y0U6"/>
<dbReference type="GO" id="GO:0030288">
    <property type="term" value="C:outer membrane-bounded periplasmic space"/>
    <property type="evidence" value="ECO:0007669"/>
    <property type="project" value="TreeGrafter"/>
</dbReference>
<protein>
    <submittedName>
        <fullName evidence="2">Stage II sporulation protein D</fullName>
    </submittedName>
</protein>
<dbReference type="PANTHER" id="PTHR30032">
    <property type="entry name" value="N-ACETYLMURAMOYL-L-ALANINE AMIDASE-RELATED"/>
    <property type="match status" value="1"/>
</dbReference>
<dbReference type="InterPro" id="IPR013486">
    <property type="entry name" value="SpoIID/LytB"/>
</dbReference>
<dbReference type="InterPro" id="IPR013693">
    <property type="entry name" value="SpoIID/LytB_N"/>
</dbReference>
<feature type="domain" description="Sporulation stage II protein D amidase enhancer LytB N-terminal" evidence="1">
    <location>
        <begin position="62"/>
        <end position="167"/>
    </location>
</feature>
<name>A0A161Y0U6_9BACI</name>
<dbReference type="PANTHER" id="PTHR30032:SF4">
    <property type="entry name" value="AMIDASE ENHANCER"/>
    <property type="match status" value="1"/>
</dbReference>
<proteinExistence type="predicted"/>
<comment type="caution">
    <text evidence="2">The sequence shown here is derived from an EMBL/GenBank/DDBJ whole genome shotgun (WGS) entry which is preliminary data.</text>
</comment>
<dbReference type="EMBL" id="LWBR01000058">
    <property type="protein sequence ID" value="KZN95242.1"/>
    <property type="molecule type" value="Genomic_DNA"/>
</dbReference>
<dbReference type="NCBIfam" id="TIGR02669">
    <property type="entry name" value="SpoIID_LytB"/>
    <property type="match status" value="1"/>
</dbReference>
<evidence type="ECO:0000313" key="2">
    <source>
        <dbReference type="EMBL" id="KZN95242.1"/>
    </source>
</evidence>
<dbReference type="InterPro" id="IPR014225">
    <property type="entry name" value="Spore_II_D_firmicutes"/>
</dbReference>
<accession>A0A161Y0U6</accession>
<sequence length="339" mass="38463">MKRVKPFFLFFAAIFFIILMVPSLLVAPFAEKTKATLGEELAEKKTTDVLQKESKVSVPIYRSQEKKIDEVPLEEYVVGVVAAEMPAEFEKEALKAQALAARTYIVKELFTGQNVGSPEGAVVTDTELHQVYKNEEELRRIWKKDFDWKIKKIKEAVAETRGQILTYDDKPIDASFFSTSNGYTENSEAIWPNALPYLKSVESPWDEKSEKFLAREVFTVQEFEQKLGIKIGKGNSIGKIIERTPGHRVALVEINGKKFTGREIREKLGLRSTDFSWTLKGDQIIVTTKGYGHGVGMSQYGANFMAQEGKNYKEIVSHYYQGIEISQANPFLSKYMAKK</sequence>
<evidence type="ECO:0000259" key="1">
    <source>
        <dbReference type="Pfam" id="PF08486"/>
    </source>
</evidence>
<organism evidence="2 3">
    <name type="scientific">Aeribacillus pallidus</name>
    <dbReference type="NCBI Taxonomy" id="33936"/>
    <lineage>
        <taxon>Bacteria</taxon>
        <taxon>Bacillati</taxon>
        <taxon>Bacillota</taxon>
        <taxon>Bacilli</taxon>
        <taxon>Bacillales</taxon>
        <taxon>Bacillaceae</taxon>
        <taxon>Aeribacillus</taxon>
    </lineage>
</organism>
<dbReference type="RefSeq" id="WP_063389007.1">
    <property type="nucleotide sequence ID" value="NZ_LWBR01000058.1"/>
</dbReference>
<dbReference type="InterPro" id="IPR051922">
    <property type="entry name" value="Bact_Sporulation_Assoc"/>
</dbReference>
<dbReference type="Proteomes" id="UP000076476">
    <property type="component" value="Unassembled WGS sequence"/>
</dbReference>
<reference evidence="2 3" key="1">
    <citation type="submission" date="2016-04" db="EMBL/GenBank/DDBJ databases">
        <title>Draft genome sequence of Aeribacillus pallidus 8m3 from petroleum reservoir.</title>
        <authorList>
            <person name="Poltaraus A.B."/>
            <person name="Nazina T.N."/>
            <person name="Tourova T.P."/>
            <person name="Malakho S.M."/>
            <person name="Korshunova A.V."/>
            <person name="Sokolova D.S."/>
        </authorList>
    </citation>
    <scope>NUCLEOTIDE SEQUENCE [LARGE SCALE GENOMIC DNA]</scope>
    <source>
        <strain evidence="2 3">8m3</strain>
    </source>
</reference>
<dbReference type="NCBIfam" id="TIGR02870">
    <property type="entry name" value="spore_II_D"/>
    <property type="match status" value="1"/>
</dbReference>
<dbReference type="STRING" id="33936.AZI98_14650"/>
<gene>
    <name evidence="2" type="ORF">AZI98_14650</name>
</gene>
<dbReference type="GO" id="GO:0030435">
    <property type="term" value="P:sporulation resulting in formation of a cellular spore"/>
    <property type="evidence" value="ECO:0007669"/>
    <property type="project" value="InterPro"/>
</dbReference>
<dbReference type="OrthoDB" id="9794671at2"/>
<dbReference type="Pfam" id="PF08486">
    <property type="entry name" value="SpoIID"/>
    <property type="match status" value="1"/>
</dbReference>
<keyword evidence="3" id="KW-1185">Reference proteome</keyword>